<evidence type="ECO:0000256" key="2">
    <source>
        <dbReference type="SAM" id="Phobius"/>
    </source>
</evidence>
<keyword evidence="6" id="KW-0614">Plasmid</keyword>
<feature type="compositionally biased region" description="Low complexity" evidence="1">
    <location>
        <begin position="807"/>
        <end position="821"/>
    </location>
</feature>
<feature type="domain" description="T-Q ester bond containing" evidence="5">
    <location>
        <begin position="422"/>
        <end position="545"/>
    </location>
</feature>
<protein>
    <recommendedName>
        <fullName evidence="8">VaFE repeat-containing surface-anchored protein</fullName>
    </recommendedName>
</protein>
<feature type="transmembrane region" description="Helical" evidence="2">
    <location>
        <begin position="837"/>
        <end position="856"/>
    </location>
</feature>
<dbReference type="InterPro" id="IPR041100">
    <property type="entry name" value="TQ"/>
</dbReference>
<evidence type="ECO:0008006" key="8">
    <source>
        <dbReference type="Google" id="ProtNLM"/>
    </source>
</evidence>
<feature type="compositionally biased region" description="Polar residues" evidence="1">
    <location>
        <begin position="822"/>
        <end position="834"/>
    </location>
</feature>
<dbReference type="InterPro" id="IPR013783">
    <property type="entry name" value="Ig-like_fold"/>
</dbReference>
<dbReference type="InterPro" id="IPR041033">
    <property type="entry name" value="SpaA_PFL_dom_1"/>
</dbReference>
<feature type="domain" description="Thioester" evidence="3">
    <location>
        <begin position="88"/>
        <end position="185"/>
    </location>
</feature>
<gene>
    <name evidence="6" type="ORF">FOD75_11550</name>
</gene>
<keyword evidence="2" id="KW-1133">Transmembrane helix</keyword>
<dbReference type="AlphaFoldDB" id="A0A517D8P7"/>
<dbReference type="Pfam" id="PF18202">
    <property type="entry name" value="TQ"/>
    <property type="match status" value="3"/>
</dbReference>
<evidence type="ECO:0000259" key="5">
    <source>
        <dbReference type="Pfam" id="PF18202"/>
    </source>
</evidence>
<dbReference type="Proteomes" id="UP000316394">
    <property type="component" value="Plasmid unnamed"/>
</dbReference>
<feature type="domain" description="T-Q ester bond containing" evidence="5">
    <location>
        <begin position="549"/>
        <end position="669"/>
    </location>
</feature>
<keyword evidence="2" id="KW-0472">Membrane</keyword>
<evidence type="ECO:0000256" key="1">
    <source>
        <dbReference type="SAM" id="MobiDB-lite"/>
    </source>
</evidence>
<dbReference type="Pfam" id="PF17802">
    <property type="entry name" value="SpaA"/>
    <property type="match status" value="1"/>
</dbReference>
<organism evidence="6 7">
    <name type="scientific">Limosilactobacillus reuteri</name>
    <name type="common">Lactobacillus reuteri</name>
    <dbReference type="NCBI Taxonomy" id="1598"/>
    <lineage>
        <taxon>Bacteria</taxon>
        <taxon>Bacillati</taxon>
        <taxon>Bacillota</taxon>
        <taxon>Bacilli</taxon>
        <taxon>Lactobacillales</taxon>
        <taxon>Lactobacillaceae</taxon>
        <taxon>Limosilactobacillus</taxon>
    </lineage>
</organism>
<keyword evidence="2" id="KW-0812">Transmembrane</keyword>
<feature type="domain" description="SpaA-like prealbumin fold" evidence="4">
    <location>
        <begin position="327"/>
        <end position="407"/>
    </location>
</feature>
<proteinExistence type="predicted"/>
<feature type="compositionally biased region" description="Basic and acidic residues" evidence="1">
    <location>
        <begin position="560"/>
        <end position="573"/>
    </location>
</feature>
<evidence type="ECO:0000313" key="6">
    <source>
        <dbReference type="EMBL" id="QDR73716.1"/>
    </source>
</evidence>
<dbReference type="EMBL" id="CP041677">
    <property type="protein sequence ID" value="QDR73716.1"/>
    <property type="molecule type" value="Genomic_DNA"/>
</dbReference>
<feature type="compositionally biased region" description="Polar residues" evidence="1">
    <location>
        <begin position="547"/>
        <end position="559"/>
    </location>
</feature>
<evidence type="ECO:0000259" key="3">
    <source>
        <dbReference type="Pfam" id="PF08341"/>
    </source>
</evidence>
<accession>A0A517D8P7</accession>
<dbReference type="Gene3D" id="2.60.40.3930">
    <property type="match status" value="3"/>
</dbReference>
<feature type="region of interest" description="Disordered" evidence="1">
    <location>
        <begin position="547"/>
        <end position="573"/>
    </location>
</feature>
<sequence length="865" mass="92750">MKQVTQSSVFKDIKDHKGMKLLSTLSMALPMFLGSVEKASAARVVDSLPTSTSINMGRMLPNYVTIHKGSWSDPGVHQSFSSVNGDVMYCLEPQKATPSGSKAANGTANDAVRAVLRAGYGGEGGNLGTASADEAEMATQLAVWSAAGAIDSIDWTPPTNGSHPADQAATNRVHAAYNALMAKANDPSWRSDGVTQLKITNDGDVQHDAANNAYKQNMKVEATQGGAAVNTDVKLTIQAPEGTVIQQNGQTVTNNTVKANQDFTVVVRNQDTPGTVSVSATADAVSYQAAQYSGGSQQSSVTLLGVKTSPVTAQGSFNYKATYPELSGQKINDESEIMPNVKFGIYEDNNGQPGKLVTTVTSDKDGMIHLSDSDHLKYTTYCLKEIETTKDMILDKTPHKFSYAWNQTTYDAGKIMNNHMVPTVGTTATNKEDGSKVLQPIKGNVTINDKVAYDHVIPGKEYTIKGTLMDKSTGKALLVNGKEVIVTKNFTPTESTGTIDVQFTLNASALAGKEVVVFEDLIRTSKPDHYTTKHENINDEGQTVKFTNPSIHTKATNNETDGKKLQPTDKEDLKDTVSYTDLVPGKTYTMKGVLMDKDTGKPVMVNGKQVTAEKTFTPTSANGTVDIHFIFDASKLASKNLVVFETAYYNGTELVDHKDLKDENQSVSVTNPQLHTTLFDNAQKLVSPKSDNTVQDVVKYSDLLPGVKYTVRGKLMDQVTGQPVEKNGTPVTATATFTPNQANGTVTVTFHFDGTQYKGHALVAFEDLYDNGRLVVSHEDINDTAQTVLVDHPKGETPLPNTPTPSTPSTSTSSTPSSSTSAASVLPQTDNGKTNPWTVMIASTAIVVIVGSAVAYTRRHATGLN</sequence>
<feature type="domain" description="T-Q ester bond containing" evidence="5">
    <location>
        <begin position="672"/>
        <end position="789"/>
    </location>
</feature>
<evidence type="ECO:0000259" key="4">
    <source>
        <dbReference type="Pfam" id="PF17802"/>
    </source>
</evidence>
<name>A0A517D8P7_LIMRT</name>
<reference evidence="6 7" key="1">
    <citation type="submission" date="2019-07" db="EMBL/GenBank/DDBJ databases">
        <title>Gastrointestinal microbiota of Peromyscus leucopus, the white-footed mouse.</title>
        <authorList>
            <person name="Milovic A."/>
            <person name="Bassam K."/>
            <person name="Barbour A.G."/>
        </authorList>
    </citation>
    <scope>NUCLEOTIDE SEQUENCE [LARGE SCALE GENOMIC DNA]</scope>
    <source>
        <strain evidence="6 7">LL7</strain>
        <plasmid evidence="6 7">unnamed</plasmid>
    </source>
</reference>
<geneLocation type="plasmid" evidence="6 7">
    <name>unnamed</name>
</geneLocation>
<dbReference type="NCBIfam" id="NF033903">
    <property type="entry name" value="VaFE_rpt"/>
    <property type="match status" value="3"/>
</dbReference>
<dbReference type="RefSeq" id="WP_144228065.1">
    <property type="nucleotide sequence ID" value="NZ_CP041677.1"/>
</dbReference>
<dbReference type="Pfam" id="PF08341">
    <property type="entry name" value="TED"/>
    <property type="match status" value="1"/>
</dbReference>
<dbReference type="Gene3D" id="2.60.40.10">
    <property type="entry name" value="Immunoglobulins"/>
    <property type="match status" value="1"/>
</dbReference>
<evidence type="ECO:0000313" key="7">
    <source>
        <dbReference type="Proteomes" id="UP000316394"/>
    </source>
</evidence>
<dbReference type="InterPro" id="IPR013552">
    <property type="entry name" value="Thioester_dom"/>
</dbReference>
<feature type="region of interest" description="Disordered" evidence="1">
    <location>
        <begin position="791"/>
        <end position="834"/>
    </location>
</feature>